<organism evidence="2 3">
    <name type="scientific">Cohaesibacter marisflavi</name>
    <dbReference type="NCBI Taxonomy" id="655353"/>
    <lineage>
        <taxon>Bacteria</taxon>
        <taxon>Pseudomonadati</taxon>
        <taxon>Pseudomonadota</taxon>
        <taxon>Alphaproteobacteria</taxon>
        <taxon>Hyphomicrobiales</taxon>
        <taxon>Cohaesibacteraceae</taxon>
    </lineage>
</organism>
<dbReference type="AlphaFoldDB" id="A0A1I5I9B0"/>
<feature type="domain" description="YjiS-like" evidence="1">
    <location>
        <begin position="5"/>
        <end position="29"/>
    </location>
</feature>
<protein>
    <recommendedName>
        <fullName evidence="1">YjiS-like domain-containing protein</fullName>
    </recommendedName>
</protein>
<evidence type="ECO:0000313" key="3">
    <source>
        <dbReference type="Proteomes" id="UP000199236"/>
    </source>
</evidence>
<dbReference type="Pfam" id="PF06568">
    <property type="entry name" value="YjiS-like"/>
    <property type="match status" value="1"/>
</dbReference>
<reference evidence="2 3" key="1">
    <citation type="submission" date="2016-10" db="EMBL/GenBank/DDBJ databases">
        <authorList>
            <person name="de Groot N.N."/>
        </authorList>
    </citation>
    <scope>NUCLEOTIDE SEQUENCE [LARGE SCALE GENOMIC DNA]</scope>
    <source>
        <strain evidence="2 3">CGMCC 1.9157</strain>
    </source>
</reference>
<sequence>MLDTVVQNYRQWRNFRDTVDNLNRLSNRECEVSISRADVTQTARRAVGM</sequence>
<name>A0A1I5I9B0_9HYPH</name>
<evidence type="ECO:0000313" key="2">
    <source>
        <dbReference type="EMBL" id="SFO57157.1"/>
    </source>
</evidence>
<gene>
    <name evidence="2" type="ORF">SAMN04488056_108130</name>
</gene>
<evidence type="ECO:0000259" key="1">
    <source>
        <dbReference type="Pfam" id="PF06568"/>
    </source>
</evidence>
<dbReference type="OrthoDB" id="8244198at2"/>
<keyword evidence="3" id="KW-1185">Reference proteome</keyword>
<dbReference type="InterPro" id="IPR009506">
    <property type="entry name" value="YjiS-like"/>
</dbReference>
<proteinExistence type="predicted"/>
<dbReference type="Proteomes" id="UP000199236">
    <property type="component" value="Unassembled WGS sequence"/>
</dbReference>
<accession>A0A1I5I9B0</accession>
<dbReference type="EMBL" id="FOVR01000008">
    <property type="protein sequence ID" value="SFO57157.1"/>
    <property type="molecule type" value="Genomic_DNA"/>
</dbReference>